<keyword evidence="2" id="KW-1185">Reference proteome</keyword>
<accession>A0A2S9Q2E1</accession>
<protein>
    <submittedName>
        <fullName evidence="1">Uncharacterized protein</fullName>
    </submittedName>
</protein>
<evidence type="ECO:0000313" key="2">
    <source>
        <dbReference type="Proteomes" id="UP000239322"/>
    </source>
</evidence>
<sequence>MAPLLPERPARRFRYPGRLPVNDRAALRAIVYVLCESVS</sequence>
<dbReference type="Proteomes" id="UP000239322">
    <property type="component" value="Unassembled WGS sequence"/>
</dbReference>
<comment type="caution">
    <text evidence="1">The sequence shown here is derived from an EMBL/GenBank/DDBJ whole genome shotgun (WGS) entry which is preliminary data.</text>
</comment>
<reference evidence="1 2" key="1">
    <citation type="submission" date="2018-03" db="EMBL/GenBank/DDBJ databases">
        <title>Novel Streptomyces sp. from soil.</title>
        <authorList>
            <person name="Tan G.Y.A."/>
            <person name="Lee Z.Y."/>
        </authorList>
    </citation>
    <scope>NUCLEOTIDE SEQUENCE [LARGE SCALE GENOMIC DNA]</scope>
    <source>
        <strain evidence="1 2">ST5x</strain>
    </source>
</reference>
<proteinExistence type="predicted"/>
<dbReference type="AlphaFoldDB" id="A0A2S9Q2E1"/>
<gene>
    <name evidence="1" type="ORF">C6N75_02540</name>
</gene>
<organism evidence="1 2">
    <name type="scientific">Streptomyces solincola</name>
    <dbReference type="NCBI Taxonomy" id="2100817"/>
    <lineage>
        <taxon>Bacteria</taxon>
        <taxon>Bacillati</taxon>
        <taxon>Actinomycetota</taxon>
        <taxon>Actinomycetes</taxon>
        <taxon>Kitasatosporales</taxon>
        <taxon>Streptomycetaceae</taxon>
        <taxon>Streptomyces</taxon>
    </lineage>
</organism>
<name>A0A2S9Q2E1_9ACTN</name>
<dbReference type="EMBL" id="PVLV01000034">
    <property type="protein sequence ID" value="PRH80783.1"/>
    <property type="molecule type" value="Genomic_DNA"/>
</dbReference>
<evidence type="ECO:0000313" key="1">
    <source>
        <dbReference type="EMBL" id="PRH80783.1"/>
    </source>
</evidence>